<dbReference type="CDD" id="cd15150">
    <property type="entry name" value="7tmA_P2Y12"/>
    <property type="match status" value="1"/>
</dbReference>
<protein>
    <recommendedName>
        <fullName evidence="12">G-protein coupled receptors family 1 profile domain-containing protein</fullName>
    </recommendedName>
</protein>
<feature type="transmembrane region" description="Helical" evidence="11">
    <location>
        <begin position="457"/>
        <end position="478"/>
    </location>
</feature>
<evidence type="ECO:0000256" key="3">
    <source>
        <dbReference type="ARBA" id="ARBA00022692"/>
    </source>
</evidence>
<organism evidence="13 14">
    <name type="scientific">Mycteria americana</name>
    <name type="common">Wood stork</name>
    <dbReference type="NCBI Taxonomy" id="33587"/>
    <lineage>
        <taxon>Eukaryota</taxon>
        <taxon>Metazoa</taxon>
        <taxon>Chordata</taxon>
        <taxon>Craniata</taxon>
        <taxon>Vertebrata</taxon>
        <taxon>Euteleostomi</taxon>
        <taxon>Archelosauria</taxon>
        <taxon>Archosauria</taxon>
        <taxon>Dinosauria</taxon>
        <taxon>Saurischia</taxon>
        <taxon>Theropoda</taxon>
        <taxon>Coelurosauria</taxon>
        <taxon>Aves</taxon>
        <taxon>Neognathae</taxon>
        <taxon>Neoaves</taxon>
        <taxon>Aequornithes</taxon>
        <taxon>Ciconiiformes</taxon>
        <taxon>Ciconiidae</taxon>
        <taxon>Mycteria</taxon>
    </lineage>
</organism>
<keyword evidence="2" id="KW-1003">Cell membrane</keyword>
<evidence type="ECO:0000259" key="12">
    <source>
        <dbReference type="PROSITE" id="PS50262"/>
    </source>
</evidence>
<feature type="transmembrane region" description="Helical" evidence="11">
    <location>
        <begin position="362"/>
        <end position="385"/>
    </location>
</feature>
<dbReference type="PRINTS" id="PR01157">
    <property type="entry name" value="P2YPURNOCPTR"/>
</dbReference>
<dbReference type="InterPro" id="IPR005394">
    <property type="entry name" value="P2Y12_rcpt"/>
</dbReference>
<keyword evidence="6 11" id="KW-0472">Membrane</keyword>
<evidence type="ECO:0000313" key="13">
    <source>
        <dbReference type="EMBL" id="KAK4820495.1"/>
    </source>
</evidence>
<dbReference type="PROSITE" id="PS50262">
    <property type="entry name" value="G_PROTEIN_RECEP_F1_2"/>
    <property type="match status" value="1"/>
</dbReference>
<keyword evidence="4 11" id="KW-1133">Transmembrane helix</keyword>
<dbReference type="PRINTS" id="PR00237">
    <property type="entry name" value="GPCRRHODOPSN"/>
</dbReference>
<evidence type="ECO:0000256" key="2">
    <source>
        <dbReference type="ARBA" id="ARBA00022475"/>
    </source>
</evidence>
<dbReference type="InterPro" id="IPR000276">
    <property type="entry name" value="GPCR_Rhodpsn"/>
</dbReference>
<dbReference type="EMBL" id="JAUNZN010000006">
    <property type="protein sequence ID" value="KAK4820495.1"/>
    <property type="molecule type" value="Genomic_DNA"/>
</dbReference>
<comment type="subcellular location">
    <subcellularLocation>
        <location evidence="1">Cell membrane</location>
        <topology evidence="1">Multi-pass membrane protein</topology>
    </subcellularLocation>
</comment>
<feature type="compositionally biased region" description="Polar residues" evidence="10">
    <location>
        <begin position="40"/>
        <end position="51"/>
    </location>
</feature>
<feature type="transmembrane region" description="Helical" evidence="11">
    <location>
        <begin position="275"/>
        <end position="293"/>
    </location>
</feature>
<sequence length="513" mass="57548">MSFNAIPFRTGEDAERDASPSALGGERQFGQTCVRRAKSQPGQPVCGTTASPRVPPQPFHPMRTRGPRQLLSAARPLPKAAQPGQAQPGQSPRPSSGLGGCNARGRAAGAGRSTPGPPAPHRSQRELRRHQRARTREQAAHGRPRRPCSPPPRRPLAHPCSAGLGEAVEGGKDKVQMKANFSHSRNDSNCTSDNKISQVIFPLLYTILFLVGITMNGLAMWVFFKISSKSNFIIFLKNTVISDLLMILTFPFKILSDAKLVSWVLRGFVCQVTQVVFYFTMYISILFLGLITIDRYQKATSPFRTSTPRSLLGAKILSTAIWASMFALSLPNMILTNKKKTPKNVKKCALLKSEFGLVWHEIVNYICQLIFWVNLAVIVVCYILISKELYKSYKRTRRTGKASKKTVNLKVFIIIAVFFICFVPFHFTRIPYTLSQTRDVFECSAQNTLFYLKESTLWLTSLNACLDPFIYFFLCKSFRKSLLDMLRKHTASSELRARIKEQNEGDDTDETPL</sequence>
<dbReference type="Pfam" id="PF00001">
    <property type="entry name" value="7tm_1"/>
    <property type="match status" value="1"/>
</dbReference>
<dbReference type="Gene3D" id="1.20.1070.10">
    <property type="entry name" value="Rhodopsin 7-helix transmembrane proteins"/>
    <property type="match status" value="1"/>
</dbReference>
<reference evidence="13 14" key="1">
    <citation type="journal article" date="2023" name="J. Hered.">
        <title>Chromosome-level genome of the wood stork (Mycteria americana) provides insight into avian chromosome evolution.</title>
        <authorList>
            <person name="Flamio R. Jr."/>
            <person name="Ramstad K.M."/>
        </authorList>
    </citation>
    <scope>NUCLEOTIDE SEQUENCE [LARGE SCALE GENOMIC DNA]</scope>
    <source>
        <strain evidence="13">JAX WOST 10</strain>
    </source>
</reference>
<evidence type="ECO:0000256" key="4">
    <source>
        <dbReference type="ARBA" id="ARBA00022989"/>
    </source>
</evidence>
<evidence type="ECO:0000256" key="9">
    <source>
        <dbReference type="ARBA" id="ARBA00023224"/>
    </source>
</evidence>
<gene>
    <name evidence="13" type="ORF">QYF61_027956</name>
</gene>
<name>A0AAN7NRB3_MYCAM</name>
<feature type="transmembrane region" description="Helical" evidence="11">
    <location>
        <begin position="314"/>
        <end position="334"/>
    </location>
</feature>
<dbReference type="InterPro" id="IPR017452">
    <property type="entry name" value="GPCR_Rhodpsn_7TM"/>
</dbReference>
<feature type="domain" description="G-protein coupled receptors family 1 profile" evidence="12">
    <location>
        <begin position="215"/>
        <end position="471"/>
    </location>
</feature>
<dbReference type="GO" id="GO:0007596">
    <property type="term" value="P:blood coagulation"/>
    <property type="evidence" value="ECO:0007669"/>
    <property type="project" value="InterPro"/>
</dbReference>
<dbReference type="FunFam" id="1.20.1070.10:FF:000049">
    <property type="entry name" value="G-protein coupled receptor 87"/>
    <property type="match status" value="1"/>
</dbReference>
<evidence type="ECO:0000256" key="1">
    <source>
        <dbReference type="ARBA" id="ARBA00004651"/>
    </source>
</evidence>
<feature type="region of interest" description="Disordered" evidence="10">
    <location>
        <begin position="1"/>
        <end position="169"/>
    </location>
</feature>
<keyword evidence="5" id="KW-0297">G-protein coupled receptor</keyword>
<evidence type="ECO:0000256" key="5">
    <source>
        <dbReference type="ARBA" id="ARBA00023040"/>
    </source>
</evidence>
<keyword evidence="9" id="KW-0807">Transducer</keyword>
<dbReference type="PRINTS" id="PR01569">
    <property type="entry name" value="P2Y12PRNCPTR"/>
</dbReference>
<dbReference type="GO" id="GO:0045028">
    <property type="term" value="F:G protein-coupled purinergic nucleotide receptor activity"/>
    <property type="evidence" value="ECO:0007669"/>
    <property type="project" value="InterPro"/>
</dbReference>
<evidence type="ECO:0000256" key="10">
    <source>
        <dbReference type="SAM" id="MobiDB-lite"/>
    </source>
</evidence>
<dbReference type="AlphaFoldDB" id="A0AAN7NRB3"/>
<keyword evidence="14" id="KW-1185">Reference proteome</keyword>
<feature type="transmembrane region" description="Helical" evidence="11">
    <location>
        <begin position="406"/>
        <end position="427"/>
    </location>
</feature>
<keyword evidence="3 11" id="KW-0812">Transmembrane</keyword>
<dbReference type="Proteomes" id="UP001333110">
    <property type="component" value="Unassembled WGS sequence"/>
</dbReference>
<feature type="compositionally biased region" description="Low complexity" evidence="10">
    <location>
        <begin position="76"/>
        <end position="96"/>
    </location>
</feature>
<dbReference type="PANTHER" id="PTHR24233:SF0">
    <property type="entry name" value="P2Y PURINOCEPTOR 12"/>
    <property type="match status" value="1"/>
</dbReference>
<evidence type="ECO:0000256" key="11">
    <source>
        <dbReference type="SAM" id="Phobius"/>
    </source>
</evidence>
<dbReference type="PANTHER" id="PTHR24233">
    <property type="entry name" value="P2Y PURINOCEPTOR-RELATED G-PROTEIN COUPLED RECEPTOR"/>
    <property type="match status" value="1"/>
</dbReference>
<dbReference type="GO" id="GO:0005886">
    <property type="term" value="C:plasma membrane"/>
    <property type="evidence" value="ECO:0007669"/>
    <property type="project" value="UniProtKB-SubCell"/>
</dbReference>
<keyword evidence="7" id="KW-0675">Receptor</keyword>
<accession>A0AAN7NRB3</accession>
<comment type="caution">
    <text evidence="13">The sequence shown here is derived from an EMBL/GenBank/DDBJ whole genome shotgun (WGS) entry which is preliminary data.</text>
</comment>
<evidence type="ECO:0000256" key="7">
    <source>
        <dbReference type="ARBA" id="ARBA00023170"/>
    </source>
</evidence>
<feature type="compositionally biased region" description="Low complexity" evidence="10">
    <location>
        <begin position="103"/>
        <end position="114"/>
    </location>
</feature>
<dbReference type="SUPFAM" id="SSF81321">
    <property type="entry name" value="Family A G protein-coupled receptor-like"/>
    <property type="match status" value="1"/>
</dbReference>
<keyword evidence="8" id="KW-0325">Glycoprotein</keyword>
<feature type="transmembrane region" description="Helical" evidence="11">
    <location>
        <begin position="235"/>
        <end position="255"/>
    </location>
</feature>
<evidence type="ECO:0000313" key="14">
    <source>
        <dbReference type="Proteomes" id="UP001333110"/>
    </source>
</evidence>
<evidence type="ECO:0000256" key="8">
    <source>
        <dbReference type="ARBA" id="ARBA00023180"/>
    </source>
</evidence>
<proteinExistence type="predicted"/>
<feature type="transmembrane region" description="Helical" evidence="11">
    <location>
        <begin position="199"/>
        <end position="223"/>
    </location>
</feature>
<evidence type="ECO:0000256" key="6">
    <source>
        <dbReference type="ARBA" id="ARBA00023136"/>
    </source>
</evidence>